<feature type="domain" description="Molybdopterin cofactor biosynthesis C (MoaC)" evidence="5">
    <location>
        <begin position="14"/>
        <end position="152"/>
    </location>
</feature>
<dbReference type="Gene3D" id="3.30.70.640">
    <property type="entry name" value="Molybdopterin cofactor biosynthesis C (MoaC) domain"/>
    <property type="match status" value="1"/>
</dbReference>
<comment type="caution">
    <text evidence="6">The sequence shown here is derived from an EMBL/GenBank/DDBJ whole genome shotgun (WGS) entry which is preliminary data.</text>
</comment>
<dbReference type="InterPro" id="IPR023045">
    <property type="entry name" value="MoaC"/>
</dbReference>
<dbReference type="CDD" id="cd01419">
    <property type="entry name" value="MoaC_A"/>
    <property type="match status" value="1"/>
</dbReference>
<evidence type="ECO:0000256" key="2">
    <source>
        <dbReference type="ARBA" id="ARBA00023150"/>
    </source>
</evidence>
<organism evidence="6 7">
    <name type="scientific">Methanococcoides alaskense</name>
    <dbReference type="NCBI Taxonomy" id="325778"/>
    <lineage>
        <taxon>Archaea</taxon>
        <taxon>Methanobacteriati</taxon>
        <taxon>Methanobacteriota</taxon>
        <taxon>Stenosarchaea group</taxon>
        <taxon>Methanomicrobia</taxon>
        <taxon>Methanosarcinales</taxon>
        <taxon>Methanosarcinaceae</taxon>
        <taxon>Methanococcoides</taxon>
    </lineage>
</organism>
<feature type="binding site" evidence="4">
    <location>
        <begin position="110"/>
        <end position="111"/>
    </location>
    <ligand>
        <name>substrate</name>
    </ligand>
</feature>
<dbReference type="InterPro" id="IPR050105">
    <property type="entry name" value="MoCo_biosynth_MoaA/MoaC"/>
</dbReference>
<dbReference type="InterPro" id="IPR002820">
    <property type="entry name" value="Mopterin_CF_biosynth-C_dom"/>
</dbReference>
<dbReference type="GO" id="GO:0061799">
    <property type="term" value="F:cyclic pyranopterin monophosphate synthase activity"/>
    <property type="evidence" value="ECO:0007669"/>
    <property type="project" value="UniProtKB-UniRule"/>
</dbReference>
<dbReference type="Proteomes" id="UP001185015">
    <property type="component" value="Unassembled WGS sequence"/>
</dbReference>
<dbReference type="EMBL" id="JAVDQI010000002">
    <property type="protein sequence ID" value="MDR6222284.1"/>
    <property type="molecule type" value="Genomic_DNA"/>
</dbReference>
<name>A0AA90TYB2_9EURY</name>
<dbReference type="NCBIfam" id="NF008999">
    <property type="entry name" value="PRK12343.1"/>
    <property type="match status" value="1"/>
</dbReference>
<gene>
    <name evidence="4" type="primary">moaC</name>
    <name evidence="6" type="ORF">J2750_000729</name>
</gene>
<dbReference type="PANTHER" id="PTHR22960">
    <property type="entry name" value="MOLYBDOPTERIN COFACTOR SYNTHESIS PROTEIN A"/>
    <property type="match status" value="1"/>
</dbReference>
<keyword evidence="7" id="KW-1185">Reference proteome</keyword>
<feature type="active site" evidence="4">
    <location>
        <position position="125"/>
    </location>
</feature>
<dbReference type="SUPFAM" id="SSF55040">
    <property type="entry name" value="Molybdenum cofactor biosynthesis protein C, MoaC"/>
    <property type="match status" value="1"/>
</dbReference>
<protein>
    <recommendedName>
        <fullName evidence="4">Probable cyclic pyranopterin monophosphate synthase</fullName>
        <ecNumber evidence="4">4.6.1.17</ecNumber>
    </recommendedName>
    <alternativeName>
        <fullName evidence="4">Molybdenum cofactor biosynthesis protein C</fullName>
    </alternativeName>
</protein>
<accession>A0AA90TYB2</accession>
<dbReference type="AlphaFoldDB" id="A0AA90TYB2"/>
<reference evidence="6 7" key="1">
    <citation type="submission" date="2023-07" db="EMBL/GenBank/DDBJ databases">
        <title>Genomic Encyclopedia of Type Strains, Phase IV (KMG-IV): sequencing the most valuable type-strain genomes for metagenomic binning, comparative biology and taxonomic classification.</title>
        <authorList>
            <person name="Goeker M."/>
        </authorList>
    </citation>
    <scope>NUCLEOTIDE SEQUENCE [LARGE SCALE GENOMIC DNA]</scope>
    <source>
        <strain evidence="6 7">DSM 17273</strain>
    </source>
</reference>
<evidence type="ECO:0000256" key="1">
    <source>
        <dbReference type="ARBA" id="ARBA00005046"/>
    </source>
</evidence>
<sequence>MQEFSHIKDDRAYMVDISNKDTVVRYAIASGKIKLHDETVEKIRSGSVEKGNVLATARTAAILAVKRTPDLIPMCHQIPITFVDVEFEIGESDVTANVEVRSVGRTGVEMEALTGVSVALLTVWDMVKSAEKDNTGNYPSTAIENIHVVRKVKEIITNQ</sequence>
<dbReference type="RefSeq" id="WP_374708519.1">
    <property type="nucleotide sequence ID" value="NZ_JAQFFK010000001.1"/>
</dbReference>
<evidence type="ECO:0000313" key="6">
    <source>
        <dbReference type="EMBL" id="MDR6222284.1"/>
    </source>
</evidence>
<keyword evidence="3 4" id="KW-0456">Lyase</keyword>
<dbReference type="InterPro" id="IPR023047">
    <property type="entry name" value="Mo_CF_biosynth-C_arc"/>
</dbReference>
<keyword evidence="2 4" id="KW-0501">Molybdenum cofactor biosynthesis</keyword>
<comment type="function">
    <text evidence="4">Catalyzes the conversion of (8S)-3',8-cyclo-7,8-dihydroguanosine 5'-triphosphate to cyclic pyranopterin monophosphate (cPMP).</text>
</comment>
<comment type="subunit">
    <text evidence="4">Homohexamer; trimer of dimers.</text>
</comment>
<dbReference type="InterPro" id="IPR036522">
    <property type="entry name" value="MoaC_sf"/>
</dbReference>
<dbReference type="NCBIfam" id="NF006870">
    <property type="entry name" value="PRK09364.1"/>
    <property type="match status" value="1"/>
</dbReference>
<feature type="binding site" evidence="4">
    <location>
        <begin position="74"/>
        <end position="76"/>
    </location>
    <ligand>
        <name>substrate</name>
    </ligand>
</feature>
<proteinExistence type="inferred from homology"/>
<evidence type="ECO:0000313" key="7">
    <source>
        <dbReference type="Proteomes" id="UP001185015"/>
    </source>
</evidence>
<comment type="catalytic activity">
    <reaction evidence="4">
        <text>(8S)-3',8-cyclo-7,8-dihydroguanosine 5'-triphosphate = cyclic pyranopterin phosphate + diphosphate</text>
        <dbReference type="Rhea" id="RHEA:49580"/>
        <dbReference type="ChEBI" id="CHEBI:33019"/>
        <dbReference type="ChEBI" id="CHEBI:59648"/>
        <dbReference type="ChEBI" id="CHEBI:131766"/>
        <dbReference type="EC" id="4.6.1.17"/>
    </reaction>
</comment>
<evidence type="ECO:0000256" key="4">
    <source>
        <dbReference type="HAMAP-Rule" id="MF_01224"/>
    </source>
</evidence>
<dbReference type="NCBIfam" id="TIGR00581">
    <property type="entry name" value="moaC"/>
    <property type="match status" value="1"/>
</dbReference>
<dbReference type="EC" id="4.6.1.17" evidence="4"/>
<comment type="pathway">
    <text evidence="1 4">Cofactor biosynthesis; molybdopterin biosynthesis.</text>
</comment>
<dbReference type="Pfam" id="PF01967">
    <property type="entry name" value="MoaC"/>
    <property type="match status" value="1"/>
</dbReference>
<comment type="similarity">
    <text evidence="4">Belongs to the MoaC family.</text>
</comment>
<dbReference type="GO" id="GO:0006777">
    <property type="term" value="P:Mo-molybdopterin cofactor biosynthetic process"/>
    <property type="evidence" value="ECO:0007669"/>
    <property type="project" value="UniProtKB-UniRule"/>
</dbReference>
<evidence type="ECO:0000256" key="3">
    <source>
        <dbReference type="ARBA" id="ARBA00023239"/>
    </source>
</evidence>
<evidence type="ECO:0000259" key="5">
    <source>
        <dbReference type="Pfam" id="PF01967"/>
    </source>
</evidence>
<dbReference type="HAMAP" id="MF_01224_A">
    <property type="entry name" value="MoaC_A"/>
    <property type="match status" value="1"/>
</dbReference>